<feature type="non-terminal residue" evidence="1">
    <location>
        <position position="1"/>
    </location>
</feature>
<dbReference type="SUPFAM" id="SSF47203">
    <property type="entry name" value="Acyl-CoA dehydrogenase C-terminal domain-like"/>
    <property type="match status" value="1"/>
</dbReference>
<dbReference type="InterPro" id="IPR036250">
    <property type="entry name" value="AcylCo_DH-like_C"/>
</dbReference>
<reference evidence="1 2" key="1">
    <citation type="submission" date="2015-07" db="EMBL/GenBank/DDBJ databases">
        <authorList>
            <person name="Ju K.-S."/>
            <person name="Doroghazi J.R."/>
            <person name="Metcalf W.W."/>
        </authorList>
    </citation>
    <scope>NUCLEOTIDE SEQUENCE [LARGE SCALE GENOMIC DNA]</scope>
    <source>
        <strain evidence="1 2">NRRL B-3589</strain>
    </source>
</reference>
<evidence type="ECO:0008006" key="3">
    <source>
        <dbReference type="Google" id="ProtNLM"/>
    </source>
</evidence>
<evidence type="ECO:0000313" key="1">
    <source>
        <dbReference type="EMBL" id="KOG91374.1"/>
    </source>
</evidence>
<dbReference type="InterPro" id="IPR046373">
    <property type="entry name" value="Acyl-CoA_Oxase/DH_mid-dom_sf"/>
</dbReference>
<accession>A0ABR5JDB5</accession>
<protein>
    <recommendedName>
        <fullName evidence="3">Acyl-CoA dehydrogenase</fullName>
    </recommendedName>
</protein>
<dbReference type="Proteomes" id="UP000037020">
    <property type="component" value="Unassembled WGS sequence"/>
</dbReference>
<organism evidence="1 2">
    <name type="scientific">Streptomyces varsoviensis</name>
    <dbReference type="NCBI Taxonomy" id="67373"/>
    <lineage>
        <taxon>Bacteria</taxon>
        <taxon>Bacillati</taxon>
        <taxon>Actinomycetota</taxon>
        <taxon>Actinomycetes</taxon>
        <taxon>Kitasatosporales</taxon>
        <taxon>Streptomycetaceae</taxon>
        <taxon>Streptomyces</taxon>
    </lineage>
</organism>
<dbReference type="EMBL" id="LGUT01000290">
    <property type="protein sequence ID" value="KOG91374.1"/>
    <property type="molecule type" value="Genomic_DNA"/>
</dbReference>
<dbReference type="PANTHER" id="PTHR43884">
    <property type="entry name" value="ACYL-COA DEHYDROGENASE"/>
    <property type="match status" value="1"/>
</dbReference>
<evidence type="ECO:0000313" key="2">
    <source>
        <dbReference type="Proteomes" id="UP000037020"/>
    </source>
</evidence>
<feature type="non-terminal residue" evidence="1">
    <location>
        <position position="281"/>
    </location>
</feature>
<dbReference type="Gene3D" id="2.40.110.10">
    <property type="entry name" value="Butyryl-CoA Dehydrogenase, subunit A, domain 2"/>
    <property type="match status" value="1"/>
</dbReference>
<keyword evidence="2" id="KW-1185">Reference proteome</keyword>
<dbReference type="PANTHER" id="PTHR43884:SF12">
    <property type="entry name" value="ISOVALERYL-COA DEHYDROGENASE, MITOCHONDRIAL-RELATED"/>
    <property type="match status" value="1"/>
</dbReference>
<dbReference type="InterPro" id="IPR009100">
    <property type="entry name" value="AcylCoA_DH/oxidase_NM_dom_sf"/>
</dbReference>
<gene>
    <name evidence="1" type="ORF">ADK38_03540</name>
</gene>
<name>A0ABR5JDB5_9ACTN</name>
<sequence length="281" mass="29133">RDELSGLLLRGGRIAMAPPEFAQANGLTRNRVRISRDPGHHGVRVFGQKAVIPCVDGAEALVVCADSGERRSEWSAVLLDAEAARERGELVVTGHRPAAGLRALTTAGARFEGLRAPASALIGEPGSGLAQALSVIPLVHGVRASMALGTADAALHTAVRFAVADGQVDRSGPRGRRLRGRFADAFADLLLCDCLALVATRAAHALPEEAALYTAAAATLVPRVLGETLHDLSVVFGGRLFGADTGQGARAGHALFEKHLRDLPALSGGHAGASVFHTIVV</sequence>
<proteinExistence type="predicted"/>
<comment type="caution">
    <text evidence="1">The sequence shown here is derived from an EMBL/GenBank/DDBJ whole genome shotgun (WGS) entry which is preliminary data.</text>
</comment>
<dbReference type="Gene3D" id="1.20.140.10">
    <property type="entry name" value="Butyryl-CoA Dehydrogenase, subunit A, domain 3"/>
    <property type="match status" value="1"/>
</dbReference>
<dbReference type="SUPFAM" id="SSF56645">
    <property type="entry name" value="Acyl-CoA dehydrogenase NM domain-like"/>
    <property type="match status" value="1"/>
</dbReference>